<comment type="caution">
    <text evidence="7">The sequence shown here is derived from an EMBL/GenBank/DDBJ whole genome shotgun (WGS) entry which is preliminary data.</text>
</comment>
<organism evidence="7 8">
    <name type="scientific">Ambispora leptoticha</name>
    <dbReference type="NCBI Taxonomy" id="144679"/>
    <lineage>
        <taxon>Eukaryota</taxon>
        <taxon>Fungi</taxon>
        <taxon>Fungi incertae sedis</taxon>
        <taxon>Mucoromycota</taxon>
        <taxon>Glomeromycotina</taxon>
        <taxon>Glomeromycetes</taxon>
        <taxon>Archaeosporales</taxon>
        <taxon>Ambisporaceae</taxon>
        <taxon>Ambispora</taxon>
    </lineage>
</organism>
<sequence length="142" mass="16983">MDDEVFGVILYVAPEVLRTKKYITASDIYSCGMIIWEIWNREYPFSSCSHDITLIYNICDKIWPAIPDGIPKYYQELMIYCWDQNPSKRPIANEIFNIIREWDYFTIQNKVKKYIENRGKKRKIHIDAIYKSRSISKIIEEA</sequence>
<dbReference type="SUPFAM" id="SSF56112">
    <property type="entry name" value="Protein kinase-like (PK-like)"/>
    <property type="match status" value="1"/>
</dbReference>
<gene>
    <name evidence="7" type="ORF">ALEPTO_LOCUS8227</name>
</gene>
<dbReference type="GO" id="GO:0007254">
    <property type="term" value="P:JNK cascade"/>
    <property type="evidence" value="ECO:0007669"/>
    <property type="project" value="TreeGrafter"/>
</dbReference>
<protein>
    <submittedName>
        <fullName evidence="7">14492_t:CDS:1</fullName>
    </submittedName>
</protein>
<evidence type="ECO:0000256" key="1">
    <source>
        <dbReference type="ARBA" id="ARBA00022527"/>
    </source>
</evidence>
<reference evidence="7" key="1">
    <citation type="submission" date="2021-06" db="EMBL/GenBank/DDBJ databases">
        <authorList>
            <person name="Kallberg Y."/>
            <person name="Tangrot J."/>
            <person name="Rosling A."/>
        </authorList>
    </citation>
    <scope>NUCLEOTIDE SEQUENCE</scope>
    <source>
        <strain evidence="7">FL130A</strain>
    </source>
</reference>
<dbReference type="AlphaFoldDB" id="A0A9N9GHM0"/>
<keyword evidence="2" id="KW-0808">Transferase</keyword>
<dbReference type="PANTHER" id="PTHR46716:SF1">
    <property type="entry name" value="MITOGEN-ACTIVATED PROTEIN KINASE KINASE KINASE 7"/>
    <property type="match status" value="1"/>
</dbReference>
<dbReference type="PANTHER" id="PTHR46716">
    <property type="entry name" value="MITOGEN-ACTIVATED PROTEIN KINASE KINASE KINASE 7"/>
    <property type="match status" value="1"/>
</dbReference>
<keyword evidence="4" id="KW-0418">Kinase</keyword>
<evidence type="ECO:0000313" key="8">
    <source>
        <dbReference type="Proteomes" id="UP000789508"/>
    </source>
</evidence>
<evidence type="ECO:0000259" key="6">
    <source>
        <dbReference type="PROSITE" id="PS50011"/>
    </source>
</evidence>
<dbReference type="GO" id="GO:0004709">
    <property type="term" value="F:MAP kinase kinase kinase activity"/>
    <property type="evidence" value="ECO:0007669"/>
    <property type="project" value="TreeGrafter"/>
</dbReference>
<keyword evidence="1" id="KW-0723">Serine/threonine-protein kinase</keyword>
<dbReference type="Proteomes" id="UP000789508">
    <property type="component" value="Unassembled WGS sequence"/>
</dbReference>
<dbReference type="OrthoDB" id="10261027at2759"/>
<keyword evidence="8" id="KW-1185">Reference proteome</keyword>
<dbReference type="Pfam" id="PF07714">
    <property type="entry name" value="PK_Tyr_Ser-Thr"/>
    <property type="match status" value="1"/>
</dbReference>
<dbReference type="Gene3D" id="1.10.510.10">
    <property type="entry name" value="Transferase(Phosphotransferase) domain 1"/>
    <property type="match status" value="1"/>
</dbReference>
<evidence type="ECO:0000256" key="5">
    <source>
        <dbReference type="ARBA" id="ARBA00022840"/>
    </source>
</evidence>
<evidence type="ECO:0000313" key="7">
    <source>
        <dbReference type="EMBL" id="CAG8602972.1"/>
    </source>
</evidence>
<dbReference type="GO" id="GO:0005524">
    <property type="term" value="F:ATP binding"/>
    <property type="evidence" value="ECO:0007669"/>
    <property type="project" value="UniProtKB-KW"/>
</dbReference>
<proteinExistence type="predicted"/>
<name>A0A9N9GHM0_9GLOM</name>
<accession>A0A9N9GHM0</accession>
<dbReference type="InterPro" id="IPR011009">
    <property type="entry name" value="Kinase-like_dom_sf"/>
</dbReference>
<evidence type="ECO:0000256" key="4">
    <source>
        <dbReference type="ARBA" id="ARBA00022777"/>
    </source>
</evidence>
<dbReference type="GO" id="GO:0006955">
    <property type="term" value="P:immune response"/>
    <property type="evidence" value="ECO:0007669"/>
    <property type="project" value="TreeGrafter"/>
</dbReference>
<dbReference type="InterPro" id="IPR001245">
    <property type="entry name" value="Ser-Thr/Tyr_kinase_cat_dom"/>
</dbReference>
<keyword evidence="3" id="KW-0547">Nucleotide-binding</keyword>
<dbReference type="InterPro" id="IPR000719">
    <property type="entry name" value="Prot_kinase_dom"/>
</dbReference>
<feature type="non-terminal residue" evidence="7">
    <location>
        <position position="142"/>
    </location>
</feature>
<evidence type="ECO:0000256" key="2">
    <source>
        <dbReference type="ARBA" id="ARBA00022679"/>
    </source>
</evidence>
<keyword evidence="5" id="KW-0067">ATP-binding</keyword>
<dbReference type="PROSITE" id="PS50011">
    <property type="entry name" value="PROTEIN_KINASE_DOM"/>
    <property type="match status" value="1"/>
</dbReference>
<evidence type="ECO:0000256" key="3">
    <source>
        <dbReference type="ARBA" id="ARBA00022741"/>
    </source>
</evidence>
<feature type="domain" description="Protein kinase" evidence="6">
    <location>
        <begin position="1"/>
        <end position="105"/>
    </location>
</feature>
<dbReference type="EMBL" id="CAJVPS010004381">
    <property type="protein sequence ID" value="CAG8602972.1"/>
    <property type="molecule type" value="Genomic_DNA"/>
</dbReference>